<reference evidence="1" key="2">
    <citation type="submission" date="2022-06" db="UniProtKB">
        <authorList>
            <consortium name="EnsemblMetazoa"/>
        </authorList>
    </citation>
    <scope>IDENTIFICATION</scope>
    <source>
        <strain evidence="1">DF5081</strain>
    </source>
</reference>
<dbReference type="Proteomes" id="UP000005237">
    <property type="component" value="Unassembled WGS sequence"/>
</dbReference>
<proteinExistence type="predicted"/>
<dbReference type="AlphaFoldDB" id="A0A8R1ES15"/>
<dbReference type="EnsemblMetazoa" id="CJA39766.1">
    <property type="protein sequence ID" value="CJA39766.1"/>
    <property type="gene ID" value="WBGene00215613"/>
</dbReference>
<reference evidence="2" key="1">
    <citation type="submission" date="2010-08" db="EMBL/GenBank/DDBJ databases">
        <authorList>
            <consortium name="Caenorhabditis japonica Sequencing Consortium"/>
            <person name="Wilson R.K."/>
        </authorList>
    </citation>
    <scope>NUCLEOTIDE SEQUENCE [LARGE SCALE GENOMIC DNA]</scope>
    <source>
        <strain evidence="2">DF5081</strain>
    </source>
</reference>
<evidence type="ECO:0000313" key="2">
    <source>
        <dbReference type="Proteomes" id="UP000005237"/>
    </source>
</evidence>
<keyword evidence="2" id="KW-1185">Reference proteome</keyword>
<name>A0A8R1ES15_CAEJA</name>
<accession>A0A8R1ES15</accession>
<protein>
    <submittedName>
        <fullName evidence="1">Uncharacterized protein</fullName>
    </submittedName>
</protein>
<evidence type="ECO:0000313" key="1">
    <source>
        <dbReference type="EnsemblMetazoa" id="CJA39766.1"/>
    </source>
</evidence>
<organism evidence="1 2">
    <name type="scientific">Caenorhabditis japonica</name>
    <dbReference type="NCBI Taxonomy" id="281687"/>
    <lineage>
        <taxon>Eukaryota</taxon>
        <taxon>Metazoa</taxon>
        <taxon>Ecdysozoa</taxon>
        <taxon>Nematoda</taxon>
        <taxon>Chromadorea</taxon>
        <taxon>Rhabditida</taxon>
        <taxon>Rhabditina</taxon>
        <taxon>Rhabditomorpha</taxon>
        <taxon>Rhabditoidea</taxon>
        <taxon>Rhabditidae</taxon>
        <taxon>Peloderinae</taxon>
        <taxon>Caenorhabditis</taxon>
    </lineage>
</organism>
<sequence>MYSILYGYTNKGKVNKFNNSSLHIFLLKAPLYFPASNSSADNTSNNWMDPCYERYYEVGALYIVYWIVNGDMYCEALVQDSPNKNQPSFGQDKLFRTEYKKTWCPPKT</sequence>